<gene>
    <name evidence="1" type="ORF">D6B99_10820</name>
</gene>
<accession>A0A386HQ11</accession>
<dbReference type="Pfam" id="PF08811">
    <property type="entry name" value="DUF1800"/>
    <property type="match status" value="1"/>
</dbReference>
<organism evidence="1 2">
    <name type="scientific">Arachidicoccus soli</name>
    <dbReference type="NCBI Taxonomy" id="2341117"/>
    <lineage>
        <taxon>Bacteria</taxon>
        <taxon>Pseudomonadati</taxon>
        <taxon>Bacteroidota</taxon>
        <taxon>Chitinophagia</taxon>
        <taxon>Chitinophagales</taxon>
        <taxon>Chitinophagaceae</taxon>
        <taxon>Arachidicoccus</taxon>
    </lineage>
</organism>
<dbReference type="InterPro" id="IPR014917">
    <property type="entry name" value="DUF1800"/>
</dbReference>
<evidence type="ECO:0000313" key="2">
    <source>
        <dbReference type="Proteomes" id="UP000266118"/>
    </source>
</evidence>
<dbReference type="AlphaFoldDB" id="A0A386HQ11"/>
<sequence length="482" mass="55297">MGISNEKLQHLSWRAGFGQLTSAKEPDLQKLVRNLIRHNHTKPDAISTQESVELVQNNYTYSQIKADASLRKLIAQKNRDGIKNLNILWLKEMFTTNRPLREKMSLFWHGHFACRVQNVSHQEKLLQIIRENALGNFGDLLTAVSKSASMLAFLNNQQNKKQHANENFGREVMELFTMGRGNYTEKDVKEGSRAFTGWAFNKEGDFVFRQNVHDDGQKTFLGKTGNFDGDDILKILLEHKATAHHITEKIYRFVVNDTPDEQLIADLAEKFYHSNYHIGNLLETIFTADWFYDKKNIGARIKSPVELIVGMERKVPATFANDNALLLFQRTLGQVLFYPPNVAGWPGGKDWIDSSTLLYRMRLPQIVYASEEFNIRPKPMPEEMDNSYTSSNIHDDLQKKEFMNRAYKNKVKVTANWDAFLDKFTAISSEALPKAVADDLLVNLPQIVNTSLLEKYAVAYNHPTEIKKMAVNLMSTPEYQLC</sequence>
<dbReference type="EMBL" id="CP032489">
    <property type="protein sequence ID" value="AYD48037.1"/>
    <property type="molecule type" value="Genomic_DNA"/>
</dbReference>
<dbReference type="RefSeq" id="WP_119988115.1">
    <property type="nucleotide sequence ID" value="NZ_CP032489.1"/>
</dbReference>
<protein>
    <submittedName>
        <fullName evidence="1">DUF1800 domain-containing protein</fullName>
    </submittedName>
</protein>
<reference evidence="1 2" key="1">
    <citation type="submission" date="2018-09" db="EMBL/GenBank/DDBJ databases">
        <title>Arachidicoccus sp. nov., a bacterium isolated from soil.</title>
        <authorList>
            <person name="Weon H.-Y."/>
            <person name="Kwon S.-W."/>
            <person name="Lee S.A."/>
        </authorList>
    </citation>
    <scope>NUCLEOTIDE SEQUENCE [LARGE SCALE GENOMIC DNA]</scope>
    <source>
        <strain evidence="1 2">KIS59-12</strain>
    </source>
</reference>
<name>A0A386HQ11_9BACT</name>
<dbReference type="Proteomes" id="UP000266118">
    <property type="component" value="Chromosome"/>
</dbReference>
<dbReference type="OrthoDB" id="9772295at2"/>
<evidence type="ECO:0000313" key="1">
    <source>
        <dbReference type="EMBL" id="AYD48037.1"/>
    </source>
</evidence>
<proteinExistence type="predicted"/>
<dbReference type="KEGG" id="ark:D6B99_10820"/>
<keyword evidence="2" id="KW-1185">Reference proteome</keyword>